<keyword evidence="3" id="KW-0813">Transport</keyword>
<evidence type="ECO:0000256" key="3">
    <source>
        <dbReference type="ARBA" id="ARBA00022448"/>
    </source>
</evidence>
<evidence type="ECO:0000256" key="4">
    <source>
        <dbReference type="ARBA" id="ARBA00022452"/>
    </source>
</evidence>
<feature type="signal peptide" evidence="11">
    <location>
        <begin position="1"/>
        <end position="19"/>
    </location>
</feature>
<reference evidence="13" key="1">
    <citation type="submission" date="2016-01" db="EMBL/GenBank/DDBJ databases">
        <authorList>
            <person name="Peeters C."/>
        </authorList>
    </citation>
    <scope>NUCLEOTIDE SEQUENCE</scope>
    <source>
        <strain evidence="13">LMG 29320</strain>
    </source>
</reference>
<evidence type="ECO:0000259" key="12">
    <source>
        <dbReference type="Pfam" id="PF13609"/>
    </source>
</evidence>
<organism evidence="13 14">
    <name type="scientific">Caballeronia fortuita</name>
    <dbReference type="NCBI Taxonomy" id="1777138"/>
    <lineage>
        <taxon>Bacteria</taxon>
        <taxon>Pseudomonadati</taxon>
        <taxon>Pseudomonadota</taxon>
        <taxon>Betaproteobacteria</taxon>
        <taxon>Burkholderiales</taxon>
        <taxon>Burkholderiaceae</taxon>
        <taxon>Caballeronia</taxon>
    </lineage>
</organism>
<dbReference type="PRINTS" id="PR00184">
    <property type="entry name" value="NEISSPPORIN"/>
</dbReference>
<gene>
    <name evidence="13" type="ORF">AWB77_01434</name>
</gene>
<dbReference type="CDD" id="cd00342">
    <property type="entry name" value="gram_neg_porins"/>
    <property type="match status" value="1"/>
</dbReference>
<evidence type="ECO:0000313" key="13">
    <source>
        <dbReference type="EMBL" id="SAK53466.1"/>
    </source>
</evidence>
<keyword evidence="9" id="KW-0472">Membrane</keyword>
<dbReference type="SUPFAM" id="SSF56935">
    <property type="entry name" value="Porins"/>
    <property type="match status" value="1"/>
</dbReference>
<dbReference type="AlphaFoldDB" id="A0A158A757"/>
<comment type="subunit">
    <text evidence="2">Homotrimer.</text>
</comment>
<dbReference type="GO" id="GO:0009279">
    <property type="term" value="C:cell outer membrane"/>
    <property type="evidence" value="ECO:0007669"/>
    <property type="project" value="UniProtKB-SubCell"/>
</dbReference>
<dbReference type="PANTHER" id="PTHR34501">
    <property type="entry name" value="PROTEIN YDDL-RELATED"/>
    <property type="match status" value="1"/>
</dbReference>
<feature type="chain" id="PRO_5007620170" evidence="11">
    <location>
        <begin position="20"/>
        <end position="376"/>
    </location>
</feature>
<dbReference type="RefSeq" id="WP_061134060.1">
    <property type="nucleotide sequence ID" value="NZ_FCNX02000003.1"/>
</dbReference>
<dbReference type="InterPro" id="IPR033900">
    <property type="entry name" value="Gram_neg_porin_domain"/>
</dbReference>
<keyword evidence="6 11" id="KW-0732">Signal</keyword>
<evidence type="ECO:0000256" key="5">
    <source>
        <dbReference type="ARBA" id="ARBA00022692"/>
    </source>
</evidence>
<dbReference type="GO" id="GO:0006811">
    <property type="term" value="P:monoatomic ion transport"/>
    <property type="evidence" value="ECO:0007669"/>
    <property type="project" value="UniProtKB-KW"/>
</dbReference>
<evidence type="ECO:0000256" key="6">
    <source>
        <dbReference type="ARBA" id="ARBA00022729"/>
    </source>
</evidence>
<evidence type="ECO:0000256" key="11">
    <source>
        <dbReference type="SAM" id="SignalP"/>
    </source>
</evidence>
<proteinExistence type="predicted"/>
<keyword evidence="7" id="KW-0406">Ion transport</keyword>
<evidence type="ECO:0000256" key="2">
    <source>
        <dbReference type="ARBA" id="ARBA00011233"/>
    </source>
</evidence>
<keyword evidence="4" id="KW-1134">Transmembrane beta strand</keyword>
<evidence type="ECO:0000256" key="8">
    <source>
        <dbReference type="ARBA" id="ARBA00023114"/>
    </source>
</evidence>
<sequence length="376" mass="39929">MNKLPLACAGLLLSTSAIAQSSVTLYGLIDEGFGWTNNAGGNKAYQLQAGYVAGDRWGLKGVEDLGAGLSAIFTLENGFDLNSGRLGQSGRMFGRQAYVGVKSQDFGTVTFGRQYDSIVDYVAPLTANGGYGGFIFSHPFDNDNLDNSFRVDNAVKYSSINYGGFRFGGLYAFSNQAGGFANNRLYSVGASYSGAGLAVAAGYLQANSGGVNQGGALATDDTNFVAQRQQIWGAAVTYTFGQVMAGVNYEHTALRNPVGSVYFGALPPGSTFLKFDNFEVFGKYQVTPAVQLMAMYNFTEGSLDGGTGTTRPKWQQGGLQADYFISKRTDVYAQGVYQHVRQADGTVFNNAYIAGAASPSSSTSQLVLRVGIKHAF</sequence>
<dbReference type="STRING" id="1777138.AWB77_01434"/>
<dbReference type="Pfam" id="PF13609">
    <property type="entry name" value="Porin_4"/>
    <property type="match status" value="1"/>
</dbReference>
<comment type="caution">
    <text evidence="13">The sequence shown here is derived from an EMBL/GenBank/DDBJ whole genome shotgun (WGS) entry which is preliminary data.</text>
</comment>
<dbReference type="PANTHER" id="PTHR34501:SF9">
    <property type="entry name" value="MAJOR OUTER MEMBRANE PROTEIN P.IA"/>
    <property type="match status" value="1"/>
</dbReference>
<name>A0A158A757_9BURK</name>
<comment type="subcellular location">
    <subcellularLocation>
        <location evidence="1">Cell outer membrane</location>
        <topology evidence="1">Multi-pass membrane protein</topology>
    </subcellularLocation>
</comment>
<dbReference type="OrthoDB" id="8982743at2"/>
<dbReference type="GO" id="GO:0046930">
    <property type="term" value="C:pore complex"/>
    <property type="evidence" value="ECO:0007669"/>
    <property type="project" value="UniProtKB-KW"/>
</dbReference>
<accession>A0A158A757</accession>
<dbReference type="InterPro" id="IPR023614">
    <property type="entry name" value="Porin_dom_sf"/>
</dbReference>
<dbReference type="InterPro" id="IPR050298">
    <property type="entry name" value="Gram-neg_bact_OMP"/>
</dbReference>
<dbReference type="Proteomes" id="UP000054903">
    <property type="component" value="Unassembled WGS sequence"/>
</dbReference>
<keyword evidence="5" id="KW-0812">Transmembrane</keyword>
<dbReference type="EMBL" id="FCNX02000003">
    <property type="protein sequence ID" value="SAK53466.1"/>
    <property type="molecule type" value="Genomic_DNA"/>
</dbReference>
<evidence type="ECO:0000256" key="9">
    <source>
        <dbReference type="ARBA" id="ARBA00023136"/>
    </source>
</evidence>
<evidence type="ECO:0000256" key="1">
    <source>
        <dbReference type="ARBA" id="ARBA00004571"/>
    </source>
</evidence>
<evidence type="ECO:0000256" key="10">
    <source>
        <dbReference type="ARBA" id="ARBA00023237"/>
    </source>
</evidence>
<evidence type="ECO:0000256" key="7">
    <source>
        <dbReference type="ARBA" id="ARBA00023065"/>
    </source>
</evidence>
<protein>
    <submittedName>
        <fullName evidence="13">Porin</fullName>
    </submittedName>
</protein>
<evidence type="ECO:0000313" key="14">
    <source>
        <dbReference type="Proteomes" id="UP000054903"/>
    </source>
</evidence>
<dbReference type="GO" id="GO:0015288">
    <property type="term" value="F:porin activity"/>
    <property type="evidence" value="ECO:0007669"/>
    <property type="project" value="UniProtKB-KW"/>
</dbReference>
<keyword evidence="14" id="KW-1185">Reference proteome</keyword>
<dbReference type="InterPro" id="IPR002299">
    <property type="entry name" value="Porin_Neis"/>
</dbReference>
<feature type="domain" description="Porin" evidence="12">
    <location>
        <begin position="11"/>
        <end position="339"/>
    </location>
</feature>
<keyword evidence="10" id="KW-0998">Cell outer membrane</keyword>
<dbReference type="Gene3D" id="2.40.160.10">
    <property type="entry name" value="Porin"/>
    <property type="match status" value="1"/>
</dbReference>
<keyword evidence="8" id="KW-0626">Porin</keyword>